<organism evidence="4 5">
    <name type="scientific">Corchorus capsularis</name>
    <name type="common">Jute</name>
    <dbReference type="NCBI Taxonomy" id="210143"/>
    <lineage>
        <taxon>Eukaryota</taxon>
        <taxon>Viridiplantae</taxon>
        <taxon>Streptophyta</taxon>
        <taxon>Embryophyta</taxon>
        <taxon>Tracheophyta</taxon>
        <taxon>Spermatophyta</taxon>
        <taxon>Magnoliopsida</taxon>
        <taxon>eudicotyledons</taxon>
        <taxon>Gunneridae</taxon>
        <taxon>Pentapetalae</taxon>
        <taxon>rosids</taxon>
        <taxon>malvids</taxon>
        <taxon>Malvales</taxon>
        <taxon>Malvaceae</taxon>
        <taxon>Grewioideae</taxon>
        <taxon>Apeibeae</taxon>
        <taxon>Corchorus</taxon>
    </lineage>
</organism>
<keyword evidence="2" id="KW-0732">Signal</keyword>
<evidence type="ECO:0000256" key="3">
    <source>
        <dbReference type="ARBA" id="ARBA00023180"/>
    </source>
</evidence>
<evidence type="ECO:0000256" key="1">
    <source>
        <dbReference type="ARBA" id="ARBA00005507"/>
    </source>
</evidence>
<dbReference type="Proteomes" id="UP000188268">
    <property type="component" value="Unassembled WGS sequence"/>
</dbReference>
<dbReference type="GO" id="GO:0010215">
    <property type="term" value="P:cellulose microfibril organization"/>
    <property type="evidence" value="ECO:0007669"/>
    <property type="project" value="InterPro"/>
</dbReference>
<name>A0A1R3GJ83_COCAP</name>
<dbReference type="Pfam" id="PF04833">
    <property type="entry name" value="COBRA"/>
    <property type="match status" value="1"/>
</dbReference>
<accession>A0A1R3GJ83</accession>
<dbReference type="GO" id="GO:0005886">
    <property type="term" value="C:plasma membrane"/>
    <property type="evidence" value="ECO:0007669"/>
    <property type="project" value="TreeGrafter"/>
</dbReference>
<gene>
    <name evidence="4" type="ORF">CCACVL1_25594</name>
</gene>
<dbReference type="STRING" id="210143.A0A1R3GJ83"/>
<evidence type="ECO:0000313" key="4">
    <source>
        <dbReference type="EMBL" id="OMO58090.1"/>
    </source>
</evidence>
<dbReference type="InterPro" id="IPR006918">
    <property type="entry name" value="COBRA_pln"/>
</dbReference>
<evidence type="ECO:0000313" key="5">
    <source>
        <dbReference type="Proteomes" id="UP000188268"/>
    </source>
</evidence>
<dbReference type="PANTHER" id="PTHR31673">
    <property type="entry name" value="PROTEIN COBRA"/>
    <property type="match status" value="1"/>
</dbReference>
<dbReference type="OrthoDB" id="1001695at2759"/>
<keyword evidence="3" id="KW-0325">Glycoprotein</keyword>
<protein>
    <submittedName>
        <fullName evidence="4">Glycosyl-phosphatidyl inositol-anchored, plant</fullName>
    </submittedName>
</protein>
<dbReference type="EMBL" id="AWWV01014254">
    <property type="protein sequence ID" value="OMO58090.1"/>
    <property type="molecule type" value="Genomic_DNA"/>
</dbReference>
<dbReference type="Gramene" id="OMO58090">
    <property type="protein sequence ID" value="OMO58090"/>
    <property type="gene ID" value="CCACVL1_25594"/>
</dbReference>
<comment type="similarity">
    <text evidence="1">Belongs to the COBRA family.</text>
</comment>
<reference evidence="4 5" key="1">
    <citation type="submission" date="2013-09" db="EMBL/GenBank/DDBJ databases">
        <title>Corchorus capsularis genome sequencing.</title>
        <authorList>
            <person name="Alam M."/>
            <person name="Haque M.S."/>
            <person name="Islam M.S."/>
            <person name="Emdad E.M."/>
            <person name="Islam M.M."/>
            <person name="Ahmed B."/>
            <person name="Halim A."/>
            <person name="Hossen Q.M.M."/>
            <person name="Hossain M.Z."/>
            <person name="Ahmed R."/>
            <person name="Khan M.M."/>
            <person name="Islam R."/>
            <person name="Rashid M.M."/>
            <person name="Khan S.A."/>
            <person name="Rahman M.S."/>
            <person name="Alam M."/>
        </authorList>
    </citation>
    <scope>NUCLEOTIDE SEQUENCE [LARGE SCALE GENOMIC DNA]</scope>
    <source>
        <strain evidence="5">cv. CVL-1</strain>
        <tissue evidence="4">Whole seedling</tissue>
    </source>
</reference>
<dbReference type="AlphaFoldDB" id="A0A1R3GJ83"/>
<dbReference type="GO" id="GO:0052324">
    <property type="term" value="P:plant-type cell wall cellulose biosynthetic process"/>
    <property type="evidence" value="ECO:0007669"/>
    <property type="project" value="TreeGrafter"/>
</dbReference>
<sequence length="407" mass="44840">MDFFALQSHFISLVFRASKGILNAFCFCFCVIPSQSVPFITNFDMIGVGLASRWEGRSQSKEAIGGEGFQEGPEKCFHLAIGVVNSLKIYISVLLAKSVLCKLTFALTNFSILSGSLDSQGQSFRSSKTKRVTPVELNNRARRKELQRKEAEAKKKNENSCSSVYFPSVIGFLAAHCIWNGEIKPLLEFDESKTDATSQEEAYDALDPTGNITIKWDDPTVVDLLPGTPYNQLIANCCKGGVMNSWVQEPANAASSFQSSLLASHRSDMECYMHIFIVPGSEDTYIETSPYLASAVSGPGKRGLTKILIYNARGAGSSSFPQYIANQYYRESPHLTIVTETRLSGRAAKRVRDSLTFDHTESIDASGFCGGAWLLWNESDSELEILSKGPFGLRADIEPMDKDLSDE</sequence>
<evidence type="ECO:0000256" key="2">
    <source>
        <dbReference type="ARBA" id="ARBA00022729"/>
    </source>
</evidence>
<keyword evidence="5" id="KW-1185">Reference proteome</keyword>
<dbReference type="PANTHER" id="PTHR31673:SF61">
    <property type="entry name" value="PROTEIN COBRA"/>
    <property type="match status" value="1"/>
</dbReference>
<comment type="caution">
    <text evidence="4">The sequence shown here is derived from an EMBL/GenBank/DDBJ whole genome shotgun (WGS) entry which is preliminary data.</text>
</comment>
<proteinExistence type="inferred from homology"/>